<dbReference type="RefSeq" id="WP_272019324.1">
    <property type="nucleotide sequence ID" value="NZ_JAQLKE010000055.1"/>
</dbReference>
<dbReference type="Proteomes" id="UP001211987">
    <property type="component" value="Unassembled WGS sequence"/>
</dbReference>
<dbReference type="GO" id="GO:0016787">
    <property type="term" value="F:hydrolase activity"/>
    <property type="evidence" value="ECO:0007669"/>
    <property type="project" value="InterPro"/>
</dbReference>
<gene>
    <name evidence="2" type="ORF">PM738_18640</name>
</gene>
<organism evidence="2 3">
    <name type="scientific">Thomasclavelia ramosa</name>
    <dbReference type="NCBI Taxonomy" id="1547"/>
    <lineage>
        <taxon>Bacteria</taxon>
        <taxon>Bacillati</taxon>
        <taxon>Bacillota</taxon>
        <taxon>Erysipelotrichia</taxon>
        <taxon>Erysipelotrichales</taxon>
        <taxon>Coprobacillaceae</taxon>
        <taxon>Thomasclavelia</taxon>
    </lineage>
</organism>
<sequence length="231" mass="26853">MIYITGDTHGDFSKIDFFCKKMKTTKQDIIIILGDAGINYFLNKKDEKIKRHISNLPITLFCLHGNHEARPETISSYELSTFFGGQVYIEKSYPNIIFAKDAEIYDIEGKKTLVIGGAYSIDKDYRLAMGYKWFPDEQPTKELKNKCMDIVNSKKIDIILSHTGPKKFEPVECFLPFVDQTAVDKTTEEFLDKLEAVKNYNQWYFGHYHTDKKLLADNKEINILFNDIKEF</sequence>
<dbReference type="AlphaFoldDB" id="A0AB35IMQ0"/>
<evidence type="ECO:0000313" key="2">
    <source>
        <dbReference type="EMBL" id="MDB7085802.1"/>
    </source>
</evidence>
<evidence type="ECO:0000259" key="1">
    <source>
        <dbReference type="Pfam" id="PF00149"/>
    </source>
</evidence>
<dbReference type="InterPro" id="IPR029052">
    <property type="entry name" value="Metallo-depent_PP-like"/>
</dbReference>
<dbReference type="InterPro" id="IPR004843">
    <property type="entry name" value="Calcineurin-like_PHP"/>
</dbReference>
<reference evidence="2" key="1">
    <citation type="submission" date="2023-01" db="EMBL/GenBank/DDBJ databases">
        <title>Human gut microbiome strain richness.</title>
        <authorList>
            <person name="Chen-Liaw A."/>
        </authorList>
    </citation>
    <scope>NUCLEOTIDE SEQUENCE</scope>
    <source>
        <strain evidence="2">1001217st2_G6_1001217B_191108</strain>
    </source>
</reference>
<name>A0AB35IMQ0_9FIRM</name>
<accession>A0AB35IMQ0</accession>
<protein>
    <submittedName>
        <fullName evidence="2">Metallophosphoesterase</fullName>
    </submittedName>
</protein>
<dbReference type="Pfam" id="PF00149">
    <property type="entry name" value="Metallophos"/>
    <property type="match status" value="1"/>
</dbReference>
<feature type="domain" description="Calcineurin-like phosphoesterase" evidence="1">
    <location>
        <begin position="2"/>
        <end position="210"/>
    </location>
</feature>
<dbReference type="Gene3D" id="3.60.21.10">
    <property type="match status" value="1"/>
</dbReference>
<evidence type="ECO:0000313" key="3">
    <source>
        <dbReference type="Proteomes" id="UP001211987"/>
    </source>
</evidence>
<proteinExistence type="predicted"/>
<dbReference type="EMBL" id="JAQLKE010000055">
    <property type="protein sequence ID" value="MDB7085802.1"/>
    <property type="molecule type" value="Genomic_DNA"/>
</dbReference>
<comment type="caution">
    <text evidence="2">The sequence shown here is derived from an EMBL/GenBank/DDBJ whole genome shotgun (WGS) entry which is preliminary data.</text>
</comment>
<dbReference type="SUPFAM" id="SSF56300">
    <property type="entry name" value="Metallo-dependent phosphatases"/>
    <property type="match status" value="1"/>
</dbReference>